<accession>A0A0C1ULB2</accession>
<gene>
    <name evidence="2" type="ORF">U732_3779</name>
</gene>
<organism evidence="2 3">
    <name type="scientific">Clostridium argentinense CDC 2741</name>
    <dbReference type="NCBI Taxonomy" id="1418104"/>
    <lineage>
        <taxon>Bacteria</taxon>
        <taxon>Bacillati</taxon>
        <taxon>Bacillota</taxon>
        <taxon>Clostridia</taxon>
        <taxon>Eubacteriales</taxon>
        <taxon>Clostridiaceae</taxon>
        <taxon>Clostridium</taxon>
    </lineage>
</organism>
<dbReference type="EMBL" id="AYSO01000012">
    <property type="protein sequence ID" value="KIE48045.1"/>
    <property type="molecule type" value="Genomic_DNA"/>
</dbReference>
<reference evidence="2 3" key="1">
    <citation type="journal article" date="2015" name="Infect. Genet. Evol.">
        <title>Genomic sequences of six botulinum neurotoxin-producing strains representing three clostridial species illustrate the mobility and diversity of botulinum neurotoxin genes.</title>
        <authorList>
            <person name="Smith T.J."/>
            <person name="Hill K.K."/>
            <person name="Xie G."/>
            <person name="Foley B.T."/>
            <person name="Williamson C.H."/>
            <person name="Foster J.T."/>
            <person name="Johnson S.L."/>
            <person name="Chertkov O."/>
            <person name="Teshima H."/>
            <person name="Gibbons H.S."/>
            <person name="Johnsky L.A."/>
            <person name="Karavis M.A."/>
            <person name="Smith L.A."/>
        </authorList>
    </citation>
    <scope>NUCLEOTIDE SEQUENCE [LARGE SCALE GENOMIC DNA]</scope>
    <source>
        <strain evidence="2 3">CDC 2741</strain>
    </source>
</reference>
<evidence type="ECO:0000313" key="2">
    <source>
        <dbReference type="EMBL" id="KIE48045.1"/>
    </source>
</evidence>
<evidence type="ECO:0008006" key="4">
    <source>
        <dbReference type="Google" id="ProtNLM"/>
    </source>
</evidence>
<name>A0A0C1ULB2_9CLOT</name>
<comment type="caution">
    <text evidence="2">The sequence shown here is derived from an EMBL/GenBank/DDBJ whole genome shotgun (WGS) entry which is preliminary data.</text>
</comment>
<dbReference type="Proteomes" id="UP000031366">
    <property type="component" value="Unassembled WGS sequence"/>
</dbReference>
<feature type="signal peptide" evidence="1">
    <location>
        <begin position="1"/>
        <end position="22"/>
    </location>
</feature>
<evidence type="ECO:0000313" key="3">
    <source>
        <dbReference type="Proteomes" id="UP000031366"/>
    </source>
</evidence>
<proteinExistence type="predicted"/>
<protein>
    <recommendedName>
        <fullName evidence="4">Copper amine oxidase-like N-terminal domain-containing protein</fullName>
    </recommendedName>
</protein>
<dbReference type="AlphaFoldDB" id="A0A0C1ULB2"/>
<feature type="chain" id="PRO_5002139576" description="Copper amine oxidase-like N-terminal domain-containing protein" evidence="1">
    <location>
        <begin position="23"/>
        <end position="105"/>
    </location>
</feature>
<keyword evidence="1" id="KW-0732">Signal</keyword>
<sequence>MKLKKVLACTLLGITMITSANVATTYAAVADGDGDTPLRDLGRHYGVSVKWNDNSNEIIIADLYHYSTKKICDRVVNGTCMKLKDSFHNLLHDKDIDHKNCDYEK</sequence>
<evidence type="ECO:0000256" key="1">
    <source>
        <dbReference type="SAM" id="SignalP"/>
    </source>
</evidence>
<keyword evidence="3" id="KW-1185">Reference proteome</keyword>